<keyword evidence="3" id="KW-0227">DNA damage</keyword>
<dbReference type="GO" id="GO:0003697">
    <property type="term" value="F:single-stranded DNA binding"/>
    <property type="evidence" value="ECO:0007669"/>
    <property type="project" value="InterPro"/>
</dbReference>
<proteinExistence type="inferred from homology"/>
<evidence type="ECO:0000256" key="2">
    <source>
        <dbReference type="ARBA" id="ARBA00022670"/>
    </source>
</evidence>
<dbReference type="SUPFAM" id="SSF143081">
    <property type="entry name" value="BB1717-like"/>
    <property type="match status" value="1"/>
</dbReference>
<dbReference type="AlphaFoldDB" id="A0A6J6B9R9"/>
<accession>A0A6J6B9R9</accession>
<keyword evidence="4" id="KW-0378">Hydrolase</keyword>
<evidence type="ECO:0000256" key="4">
    <source>
        <dbReference type="ARBA" id="ARBA00022801"/>
    </source>
</evidence>
<keyword evidence="7" id="KW-0456">Lyase</keyword>
<keyword evidence="5" id="KW-0190">Covalent protein-DNA linkage</keyword>
<dbReference type="GO" id="GO:0106300">
    <property type="term" value="P:protein-DNA covalent cross-linking repair"/>
    <property type="evidence" value="ECO:0007669"/>
    <property type="project" value="InterPro"/>
</dbReference>
<gene>
    <name evidence="8" type="ORF">UFOPK1358_00717</name>
</gene>
<evidence type="ECO:0000256" key="7">
    <source>
        <dbReference type="ARBA" id="ARBA00023239"/>
    </source>
</evidence>
<dbReference type="InterPro" id="IPR036590">
    <property type="entry name" value="SRAP-like"/>
</dbReference>
<comment type="similarity">
    <text evidence="1">Belongs to the SOS response-associated peptidase family.</text>
</comment>
<protein>
    <submittedName>
        <fullName evidence="8">Unannotated protein</fullName>
    </submittedName>
</protein>
<dbReference type="Pfam" id="PF02586">
    <property type="entry name" value="SRAP"/>
    <property type="match status" value="1"/>
</dbReference>
<dbReference type="PANTHER" id="PTHR13604:SF0">
    <property type="entry name" value="ABASIC SITE PROCESSING PROTEIN HMCES"/>
    <property type="match status" value="1"/>
</dbReference>
<evidence type="ECO:0000256" key="5">
    <source>
        <dbReference type="ARBA" id="ARBA00023124"/>
    </source>
</evidence>
<dbReference type="EMBL" id="CAEZSF010000052">
    <property type="protein sequence ID" value="CAB4535615.1"/>
    <property type="molecule type" value="Genomic_DNA"/>
</dbReference>
<dbReference type="PANTHER" id="PTHR13604">
    <property type="entry name" value="DC12-RELATED"/>
    <property type="match status" value="1"/>
</dbReference>
<dbReference type="GO" id="GO:0008233">
    <property type="term" value="F:peptidase activity"/>
    <property type="evidence" value="ECO:0007669"/>
    <property type="project" value="UniProtKB-KW"/>
</dbReference>
<keyword evidence="2" id="KW-0645">Protease</keyword>
<dbReference type="GO" id="GO:0006508">
    <property type="term" value="P:proteolysis"/>
    <property type="evidence" value="ECO:0007669"/>
    <property type="project" value="UniProtKB-KW"/>
</dbReference>
<organism evidence="8">
    <name type="scientific">freshwater metagenome</name>
    <dbReference type="NCBI Taxonomy" id="449393"/>
    <lineage>
        <taxon>unclassified sequences</taxon>
        <taxon>metagenomes</taxon>
        <taxon>ecological metagenomes</taxon>
    </lineage>
</organism>
<dbReference type="InterPro" id="IPR003738">
    <property type="entry name" value="SRAP"/>
</dbReference>
<evidence type="ECO:0000256" key="1">
    <source>
        <dbReference type="ARBA" id="ARBA00008136"/>
    </source>
</evidence>
<dbReference type="GO" id="GO:0016829">
    <property type="term" value="F:lyase activity"/>
    <property type="evidence" value="ECO:0007669"/>
    <property type="project" value="UniProtKB-KW"/>
</dbReference>
<sequence>MCGRFVSTSTSLSLAKFFDLDAVEEQILESAPRYNVAPTAVIRVVLEREESRLLTTCRWGLVPSWAKDESIGARMINARSETVATKPSFRSAFAKRRCIIPVDGFYEWVKLADSKTKQPYFIHSPTSEPLAFAGLWEEWRGGKSSDPDSADLQQDTVLRTCTIITTQANKKIAALHDRMPVILQREDWGHWLSPQETQVEALQELLVPARDEDLEFFAVSTEVNSARNQGAQLVTPL</sequence>
<name>A0A6J6B9R9_9ZZZZ</name>
<evidence type="ECO:0000256" key="3">
    <source>
        <dbReference type="ARBA" id="ARBA00022763"/>
    </source>
</evidence>
<dbReference type="Gene3D" id="3.90.1680.10">
    <property type="entry name" value="SOS response associated peptidase-like"/>
    <property type="match status" value="1"/>
</dbReference>
<keyword evidence="6" id="KW-0238">DNA-binding</keyword>
<evidence type="ECO:0000256" key="6">
    <source>
        <dbReference type="ARBA" id="ARBA00023125"/>
    </source>
</evidence>
<evidence type="ECO:0000313" key="8">
    <source>
        <dbReference type="EMBL" id="CAB4535615.1"/>
    </source>
</evidence>
<reference evidence="8" key="1">
    <citation type="submission" date="2020-05" db="EMBL/GenBank/DDBJ databases">
        <authorList>
            <person name="Chiriac C."/>
            <person name="Salcher M."/>
            <person name="Ghai R."/>
            <person name="Kavagutti S V."/>
        </authorList>
    </citation>
    <scope>NUCLEOTIDE SEQUENCE</scope>
</reference>